<evidence type="ECO:0000313" key="2">
    <source>
        <dbReference type="EMBL" id="ORX52822.1"/>
    </source>
</evidence>
<dbReference type="EMBL" id="MCGT01000017">
    <property type="protein sequence ID" value="ORX52822.1"/>
    <property type="molecule type" value="Genomic_DNA"/>
</dbReference>
<dbReference type="PROSITE" id="PS51335">
    <property type="entry name" value="ELMO"/>
    <property type="match status" value="1"/>
</dbReference>
<dbReference type="STRING" id="101127.A0A1X2GFU7"/>
<dbReference type="InterPro" id="IPR050868">
    <property type="entry name" value="ELMO_domain-containing"/>
</dbReference>
<protein>
    <recommendedName>
        <fullName evidence="1">ELMO domain-containing protein</fullName>
    </recommendedName>
</protein>
<name>A0A1X2GFU7_9FUNG</name>
<dbReference type="PANTHER" id="PTHR12771:SF51">
    <property type="entry name" value="LD01482P"/>
    <property type="match status" value="1"/>
</dbReference>
<dbReference type="InterPro" id="IPR006816">
    <property type="entry name" value="ELMO_dom"/>
</dbReference>
<dbReference type="Pfam" id="PF04727">
    <property type="entry name" value="ELMO_CED12"/>
    <property type="match status" value="1"/>
</dbReference>
<comment type="caution">
    <text evidence="2">The sequence shown here is derived from an EMBL/GenBank/DDBJ whole genome shotgun (WGS) entry which is preliminary data.</text>
</comment>
<dbReference type="OrthoDB" id="67155at2759"/>
<organism evidence="2 3">
    <name type="scientific">Hesseltinella vesiculosa</name>
    <dbReference type="NCBI Taxonomy" id="101127"/>
    <lineage>
        <taxon>Eukaryota</taxon>
        <taxon>Fungi</taxon>
        <taxon>Fungi incertae sedis</taxon>
        <taxon>Mucoromycota</taxon>
        <taxon>Mucoromycotina</taxon>
        <taxon>Mucoromycetes</taxon>
        <taxon>Mucorales</taxon>
        <taxon>Cunninghamellaceae</taxon>
        <taxon>Hesseltinella</taxon>
    </lineage>
</organism>
<evidence type="ECO:0000313" key="3">
    <source>
        <dbReference type="Proteomes" id="UP000242146"/>
    </source>
</evidence>
<gene>
    <name evidence="2" type="ORF">DM01DRAFT_1383976</name>
</gene>
<dbReference type="PANTHER" id="PTHR12771">
    <property type="entry name" value="ENGULFMENT AND CELL MOTILITY"/>
    <property type="match status" value="1"/>
</dbReference>
<feature type="domain" description="ELMO" evidence="1">
    <location>
        <begin position="168"/>
        <end position="323"/>
    </location>
</feature>
<accession>A0A1X2GFU7</accession>
<keyword evidence="3" id="KW-1185">Reference proteome</keyword>
<dbReference type="AlphaFoldDB" id="A0A1X2GFU7"/>
<proteinExistence type="predicted"/>
<dbReference type="Proteomes" id="UP000242146">
    <property type="component" value="Unassembled WGS sequence"/>
</dbReference>
<reference evidence="2 3" key="1">
    <citation type="submission" date="2016-07" db="EMBL/GenBank/DDBJ databases">
        <title>Pervasive Adenine N6-methylation of Active Genes in Fungi.</title>
        <authorList>
            <consortium name="DOE Joint Genome Institute"/>
            <person name="Mondo S.J."/>
            <person name="Dannebaum R.O."/>
            <person name="Kuo R.C."/>
            <person name="Labutti K."/>
            <person name="Haridas S."/>
            <person name="Kuo A."/>
            <person name="Salamov A."/>
            <person name="Ahrendt S.R."/>
            <person name="Lipzen A."/>
            <person name="Sullivan W."/>
            <person name="Andreopoulos W.B."/>
            <person name="Clum A."/>
            <person name="Lindquist E."/>
            <person name="Daum C."/>
            <person name="Ramamoorthy G.K."/>
            <person name="Gryganskyi A."/>
            <person name="Culley D."/>
            <person name="Magnuson J.K."/>
            <person name="James T.Y."/>
            <person name="O'Malley M.A."/>
            <person name="Stajich J.E."/>
            <person name="Spatafora J.W."/>
            <person name="Visel A."/>
            <person name="Grigoriev I.V."/>
        </authorList>
    </citation>
    <scope>NUCLEOTIDE SEQUENCE [LARGE SCALE GENOMIC DNA]</scope>
    <source>
        <strain evidence="2 3">NRRL 3301</strain>
    </source>
</reference>
<sequence>MDWFALFLIQRIYQSPLLLSIYKAYKYIIHWSTNSSEIYRICHATAKQLLPPVPPNVQDDDAIPLLDRSVSALEQLDERLPPEVVLRIDRSIHHSTKLQAERDQMQSSDVSINALTHAIFTKKHFPGSMSSPEGQVLYVCLARIVDTWRLTREVNDQAGTKYDSTNDHHEEKLLQLWQHLMPATKLEHRLTKQWTDIGFQGQDPATDFRGMGIQGLDDMLYYCKTYPDSAQRTFLTSQHPVSWYPFAIVGINISHFTLQILRNRQIQYYLFKFGIEHDAYQDLYCFLFHRFNDYWTSFDNPRVTVMDFERVFGQFKQVIQLQLFQLVPLYFVLRDNSKEWLDQEDQTTSTLRSR</sequence>
<evidence type="ECO:0000259" key="1">
    <source>
        <dbReference type="PROSITE" id="PS51335"/>
    </source>
</evidence>